<dbReference type="EMBL" id="JAAOLE020000001">
    <property type="protein sequence ID" value="NVI46492.1"/>
    <property type="molecule type" value="Genomic_DNA"/>
</dbReference>
<name>A0A973W2M7_9BRAD</name>
<evidence type="ECO:0000256" key="1">
    <source>
        <dbReference type="SAM" id="Coils"/>
    </source>
</evidence>
<comment type="caution">
    <text evidence="2">The sequence shown here is derived from an EMBL/GenBank/DDBJ whole genome shotgun (WGS) entry which is preliminary data.</text>
</comment>
<sequence>MDLPQIPDDDADFTPDLAREIIAKYQKIITDLTDPTLRSMRLDDGGFNMELGGEVVKRMAIMMTTWFRESGAKNYVEIAINAIDPPFEKFLFYVQKRGDGALTPGEALSEAKAEIARYASQVADLEEECDRRYQETEKLREQLAVSVK</sequence>
<keyword evidence="1" id="KW-0175">Coiled coil</keyword>
<gene>
    <name evidence="2" type="ORF">HAP48_026740</name>
</gene>
<feature type="coiled-coil region" evidence="1">
    <location>
        <begin position="108"/>
        <end position="142"/>
    </location>
</feature>
<evidence type="ECO:0000313" key="2">
    <source>
        <dbReference type="EMBL" id="NVI46492.1"/>
    </source>
</evidence>
<accession>A0A973W2M7</accession>
<dbReference type="RefSeq" id="WP_166205811.1">
    <property type="nucleotide sequence ID" value="NZ_CP088285.1"/>
</dbReference>
<protein>
    <submittedName>
        <fullName evidence="2">Uncharacterized protein</fullName>
    </submittedName>
</protein>
<reference evidence="2" key="1">
    <citation type="submission" date="2020-06" db="EMBL/GenBank/DDBJ databases">
        <title>Whole Genome Sequence of Bradyrhizobium sp. Strain 1S1.</title>
        <authorList>
            <person name="Bromfield E.S.P."/>
            <person name="Cloutier S."/>
        </authorList>
    </citation>
    <scope>NUCLEOTIDE SEQUENCE [LARGE SCALE GENOMIC DNA]</scope>
    <source>
        <strain evidence="2">1S1</strain>
    </source>
</reference>
<organism evidence="2">
    <name type="scientific">Bradyrhizobium septentrionale</name>
    <dbReference type="NCBI Taxonomy" id="1404411"/>
    <lineage>
        <taxon>Bacteria</taxon>
        <taxon>Pseudomonadati</taxon>
        <taxon>Pseudomonadota</taxon>
        <taxon>Alphaproteobacteria</taxon>
        <taxon>Hyphomicrobiales</taxon>
        <taxon>Nitrobacteraceae</taxon>
        <taxon>Bradyrhizobium</taxon>
    </lineage>
</organism>
<dbReference type="AlphaFoldDB" id="A0A973W2M7"/>
<proteinExistence type="predicted"/>